<evidence type="ECO:0000256" key="3">
    <source>
        <dbReference type="ARBA" id="ARBA00012257"/>
    </source>
</evidence>
<dbReference type="PANTHER" id="PTHR43466:SF1">
    <property type="entry name" value="2-OXO-4-HYDROXY-4-CARBOXY-5-UREIDOIMIDAZOLINE DECARBOXYLASE-RELATED"/>
    <property type="match status" value="1"/>
</dbReference>
<name>A0ABW6FKF9_9ACTN</name>
<dbReference type="GO" id="GO:0051997">
    <property type="term" value="F:2-oxo-4-hydroxy-4-carboxy-5-ureidoimidazoline decarboxylase activity"/>
    <property type="evidence" value="ECO:0007669"/>
    <property type="project" value="UniProtKB-EC"/>
</dbReference>
<dbReference type="Pfam" id="PF09349">
    <property type="entry name" value="OHCU_decarbox"/>
    <property type="match status" value="2"/>
</dbReference>
<keyword evidence="6 9" id="KW-0456">Lyase</keyword>
<dbReference type="PANTHER" id="PTHR43466">
    <property type="entry name" value="2-OXO-4-HYDROXY-4-CARBOXY-5-UREIDOIMIDAZOLINE DECARBOXYLASE-RELATED"/>
    <property type="match status" value="1"/>
</dbReference>
<dbReference type="EC" id="4.1.1.97" evidence="3"/>
<dbReference type="InterPro" id="IPR018020">
    <property type="entry name" value="OHCU_decarboxylase"/>
</dbReference>
<feature type="region of interest" description="Disordered" evidence="7">
    <location>
        <begin position="190"/>
        <end position="211"/>
    </location>
</feature>
<keyword evidence="10" id="KW-1185">Reference proteome</keyword>
<evidence type="ECO:0000256" key="2">
    <source>
        <dbReference type="ARBA" id="ARBA00004754"/>
    </source>
</evidence>
<evidence type="ECO:0000313" key="9">
    <source>
        <dbReference type="EMBL" id="MFD5099629.1"/>
    </source>
</evidence>
<feature type="domain" description="Oxo-4-hydroxy-4-carboxy-5-ureidoimidazoline decarboxylase" evidence="8">
    <location>
        <begin position="99"/>
        <end position="176"/>
    </location>
</feature>
<dbReference type="NCBIfam" id="NF010372">
    <property type="entry name" value="PRK13798.1"/>
    <property type="match status" value="1"/>
</dbReference>
<organism evidence="9 10">
    <name type="scientific">Streptomyces albidochromogenes</name>
    <dbReference type="NCBI Taxonomy" id="329524"/>
    <lineage>
        <taxon>Bacteria</taxon>
        <taxon>Bacillati</taxon>
        <taxon>Actinomycetota</taxon>
        <taxon>Actinomycetes</taxon>
        <taxon>Kitasatosporales</taxon>
        <taxon>Streptomycetaceae</taxon>
        <taxon>Streptomyces</taxon>
    </lineage>
</organism>
<dbReference type="SUPFAM" id="SSF158694">
    <property type="entry name" value="UraD-Like"/>
    <property type="match status" value="1"/>
</dbReference>
<accession>A0ABW6FKF9</accession>
<evidence type="ECO:0000256" key="4">
    <source>
        <dbReference type="ARBA" id="ARBA00022631"/>
    </source>
</evidence>
<comment type="catalytic activity">
    <reaction evidence="1">
        <text>5-hydroxy-2-oxo-4-ureido-2,5-dihydro-1H-imidazole-5-carboxylate + H(+) = (S)-allantoin + CO2</text>
        <dbReference type="Rhea" id="RHEA:26301"/>
        <dbReference type="ChEBI" id="CHEBI:15378"/>
        <dbReference type="ChEBI" id="CHEBI:15678"/>
        <dbReference type="ChEBI" id="CHEBI:16526"/>
        <dbReference type="ChEBI" id="CHEBI:58639"/>
        <dbReference type="EC" id="4.1.1.97"/>
    </reaction>
</comment>
<proteinExistence type="predicted"/>
<dbReference type="RefSeq" id="WP_386712569.1">
    <property type="nucleotide sequence ID" value="NZ_JBHXIJ010000062.1"/>
</dbReference>
<comment type="pathway">
    <text evidence="2">Purine metabolism; urate degradation; (S)-allantoin from urate: step 3/3.</text>
</comment>
<evidence type="ECO:0000256" key="6">
    <source>
        <dbReference type="ARBA" id="ARBA00023239"/>
    </source>
</evidence>
<gene>
    <name evidence="9" type="ORF">ACFWJN_11740</name>
</gene>
<keyword evidence="4" id="KW-0659">Purine metabolism</keyword>
<evidence type="ECO:0000256" key="5">
    <source>
        <dbReference type="ARBA" id="ARBA00022793"/>
    </source>
</evidence>
<feature type="domain" description="Oxo-4-hydroxy-4-carboxy-5-ureidoimidazoline decarboxylase" evidence="8">
    <location>
        <begin position="37"/>
        <end position="94"/>
    </location>
</feature>
<reference evidence="9 10" key="1">
    <citation type="submission" date="2024-09" db="EMBL/GenBank/DDBJ databases">
        <title>The Natural Products Discovery Center: Release of the First 8490 Sequenced Strains for Exploring Actinobacteria Biosynthetic Diversity.</title>
        <authorList>
            <person name="Kalkreuter E."/>
            <person name="Kautsar S.A."/>
            <person name="Yang D."/>
            <person name="Bader C.D."/>
            <person name="Teijaro C.N."/>
            <person name="Fluegel L."/>
            <person name="Davis C.M."/>
            <person name="Simpson J.R."/>
            <person name="Lauterbach L."/>
            <person name="Steele A.D."/>
            <person name="Gui C."/>
            <person name="Meng S."/>
            <person name="Li G."/>
            <person name="Viehrig K."/>
            <person name="Ye F."/>
            <person name="Su P."/>
            <person name="Kiefer A.F."/>
            <person name="Nichols A."/>
            <person name="Cepeda A.J."/>
            <person name="Yan W."/>
            <person name="Fan B."/>
            <person name="Jiang Y."/>
            <person name="Adhikari A."/>
            <person name="Zheng C.-J."/>
            <person name="Schuster L."/>
            <person name="Cowan T.M."/>
            <person name="Smanski M.J."/>
            <person name="Chevrette M.G."/>
            <person name="De Carvalho L.P.S."/>
            <person name="Shen B."/>
        </authorList>
    </citation>
    <scope>NUCLEOTIDE SEQUENCE [LARGE SCALE GENOMIC DNA]</scope>
    <source>
        <strain evidence="9 10">NPDC058348</strain>
    </source>
</reference>
<dbReference type="Proteomes" id="UP001598448">
    <property type="component" value="Unassembled WGS sequence"/>
</dbReference>
<dbReference type="EMBL" id="JBHXIJ010000062">
    <property type="protein sequence ID" value="MFD5099629.1"/>
    <property type="molecule type" value="Genomic_DNA"/>
</dbReference>
<evidence type="ECO:0000256" key="7">
    <source>
        <dbReference type="SAM" id="MobiDB-lite"/>
    </source>
</evidence>
<evidence type="ECO:0000256" key="1">
    <source>
        <dbReference type="ARBA" id="ARBA00001163"/>
    </source>
</evidence>
<protein>
    <recommendedName>
        <fullName evidence="3">2-oxo-4-hydroxy-4-carboxy-5-ureidoimidazoline decarboxylase</fullName>
        <ecNumber evidence="3">4.1.1.97</ecNumber>
    </recommendedName>
</protein>
<comment type="caution">
    <text evidence="9">The sequence shown here is derived from an EMBL/GenBank/DDBJ whole genome shotgun (WGS) entry which is preliminary data.</text>
</comment>
<sequence length="211" mass="21606">MSSESPGRTAVPTRHRGPGPAACADPAAVAAGLHRFNAAPAGAAEAALLACCASPRWARRVAAHRPYPDLDALLAAADEASYDLSHDEIADALSGESSAGLGAGAPAVAHTALRAAHAAYESGFGHAFVICLDGFRPEEHRDQVLAGIRSRLGNEPDEERAIAADELRGLARGRLARLVSDPAKADVCPTNTDVAGHTGCGERPDSPSVPV</sequence>
<keyword evidence="5" id="KW-0210">Decarboxylase</keyword>
<dbReference type="InterPro" id="IPR036778">
    <property type="entry name" value="OHCU_decarboxylase_sf"/>
</dbReference>
<feature type="region of interest" description="Disordered" evidence="7">
    <location>
        <begin position="1"/>
        <end position="22"/>
    </location>
</feature>
<evidence type="ECO:0000259" key="8">
    <source>
        <dbReference type="Pfam" id="PF09349"/>
    </source>
</evidence>
<evidence type="ECO:0000313" key="10">
    <source>
        <dbReference type="Proteomes" id="UP001598448"/>
    </source>
</evidence>
<dbReference type="Gene3D" id="1.10.3330.10">
    <property type="entry name" value="Oxo-4-hydroxy-4-carboxy-5-ureidoimidazoline decarboxylase"/>
    <property type="match status" value="2"/>
</dbReference>